<feature type="region of interest" description="Disordered" evidence="1">
    <location>
        <begin position="43"/>
        <end position="133"/>
    </location>
</feature>
<reference evidence="3" key="5">
    <citation type="submission" date="2015-06" db="UniProtKB">
        <authorList>
            <consortium name="EnsemblFungi"/>
        </authorList>
    </citation>
    <scope>IDENTIFICATION</scope>
    <source>
        <strain evidence="3">ATCC 64411</strain>
    </source>
</reference>
<feature type="compositionally biased region" description="Basic and acidic residues" evidence="1">
    <location>
        <begin position="8"/>
        <end position="24"/>
    </location>
</feature>
<organism evidence="3 4">
    <name type="scientific">Magnaporthiopsis poae (strain ATCC 64411 / 73-15)</name>
    <name type="common">Kentucky bluegrass fungus</name>
    <name type="synonym">Magnaporthe poae</name>
    <dbReference type="NCBI Taxonomy" id="644358"/>
    <lineage>
        <taxon>Eukaryota</taxon>
        <taxon>Fungi</taxon>
        <taxon>Dikarya</taxon>
        <taxon>Ascomycota</taxon>
        <taxon>Pezizomycotina</taxon>
        <taxon>Sordariomycetes</taxon>
        <taxon>Sordariomycetidae</taxon>
        <taxon>Magnaporthales</taxon>
        <taxon>Magnaporthaceae</taxon>
        <taxon>Magnaporthiopsis</taxon>
    </lineage>
</organism>
<evidence type="ECO:0000256" key="1">
    <source>
        <dbReference type="SAM" id="MobiDB-lite"/>
    </source>
</evidence>
<dbReference type="EMBL" id="ADBL01002253">
    <property type="status" value="NOT_ANNOTATED_CDS"/>
    <property type="molecule type" value="Genomic_DNA"/>
</dbReference>
<dbReference type="VEuPathDB" id="FungiDB:MAPG_09195"/>
<feature type="compositionally biased region" description="Basic residues" evidence="1">
    <location>
        <begin position="86"/>
        <end position="98"/>
    </location>
</feature>
<feature type="compositionally biased region" description="Low complexity" evidence="1">
    <location>
        <begin position="267"/>
        <end position="288"/>
    </location>
</feature>
<name>A0A0C4E9B5_MAGP6</name>
<evidence type="ECO:0000313" key="3">
    <source>
        <dbReference type="EnsemblFungi" id="MAPG_09195T0"/>
    </source>
</evidence>
<feature type="compositionally biased region" description="Polar residues" evidence="1">
    <location>
        <begin position="47"/>
        <end position="56"/>
    </location>
</feature>
<evidence type="ECO:0000313" key="2">
    <source>
        <dbReference type="EMBL" id="KLU90231.1"/>
    </source>
</evidence>
<feature type="compositionally biased region" description="Basic and acidic residues" evidence="1">
    <location>
        <begin position="104"/>
        <end position="119"/>
    </location>
</feature>
<feature type="compositionally biased region" description="Low complexity" evidence="1">
    <location>
        <begin position="57"/>
        <end position="70"/>
    </location>
</feature>
<feature type="compositionally biased region" description="Basic residues" evidence="1">
    <location>
        <begin position="304"/>
        <end position="317"/>
    </location>
</feature>
<reference evidence="4" key="2">
    <citation type="submission" date="2010-05" db="EMBL/GenBank/DDBJ databases">
        <title>The genome sequence of Magnaporthe poae strain ATCC 64411.</title>
        <authorList>
            <person name="Ma L.-J."/>
            <person name="Dead R."/>
            <person name="Young S."/>
            <person name="Zeng Q."/>
            <person name="Koehrsen M."/>
            <person name="Alvarado L."/>
            <person name="Berlin A."/>
            <person name="Chapman S.B."/>
            <person name="Chen Z."/>
            <person name="Freedman E."/>
            <person name="Gellesch M."/>
            <person name="Goldberg J."/>
            <person name="Griggs A."/>
            <person name="Gujja S."/>
            <person name="Heilman E.R."/>
            <person name="Heiman D."/>
            <person name="Hepburn T."/>
            <person name="Howarth C."/>
            <person name="Jen D."/>
            <person name="Larson L."/>
            <person name="Mehta T."/>
            <person name="Neiman D."/>
            <person name="Pearson M."/>
            <person name="Roberts A."/>
            <person name="Saif S."/>
            <person name="Shea T."/>
            <person name="Shenoy N."/>
            <person name="Sisk P."/>
            <person name="Stolte C."/>
            <person name="Sykes S."/>
            <person name="Walk T."/>
            <person name="White J."/>
            <person name="Yandava C."/>
            <person name="Haas B."/>
            <person name="Nusbaum C."/>
            <person name="Birren B."/>
        </authorList>
    </citation>
    <scope>NUCLEOTIDE SEQUENCE [LARGE SCALE GENOMIC DNA]</scope>
    <source>
        <strain evidence="4">ATCC 64411 / 73-15</strain>
    </source>
</reference>
<proteinExistence type="predicted"/>
<gene>
    <name evidence="2" type="ORF">MAPG_09195</name>
</gene>
<feature type="region of interest" description="Disordered" evidence="1">
    <location>
        <begin position="154"/>
        <end position="194"/>
    </location>
</feature>
<reference evidence="2" key="1">
    <citation type="submission" date="2010-05" db="EMBL/GenBank/DDBJ databases">
        <title>The Genome Sequence of Magnaporthe poae strain ATCC 64411.</title>
        <authorList>
            <consortium name="The Broad Institute Genome Sequencing Platform"/>
            <consortium name="Broad Institute Genome Sequencing Center for Infectious Disease"/>
            <person name="Ma L.-J."/>
            <person name="Dead R."/>
            <person name="Young S."/>
            <person name="Zeng Q."/>
            <person name="Koehrsen M."/>
            <person name="Alvarado L."/>
            <person name="Berlin A."/>
            <person name="Chapman S.B."/>
            <person name="Chen Z."/>
            <person name="Freedman E."/>
            <person name="Gellesch M."/>
            <person name="Goldberg J."/>
            <person name="Griggs A."/>
            <person name="Gujja S."/>
            <person name="Heilman E.R."/>
            <person name="Heiman D."/>
            <person name="Hepburn T."/>
            <person name="Howarth C."/>
            <person name="Jen D."/>
            <person name="Larson L."/>
            <person name="Mehta T."/>
            <person name="Neiman D."/>
            <person name="Pearson M."/>
            <person name="Roberts A."/>
            <person name="Saif S."/>
            <person name="Shea T."/>
            <person name="Shenoy N."/>
            <person name="Sisk P."/>
            <person name="Stolte C."/>
            <person name="Sykes S."/>
            <person name="Walk T."/>
            <person name="White J."/>
            <person name="Yandava C."/>
            <person name="Haas B."/>
            <person name="Nusbaum C."/>
            <person name="Birren B."/>
        </authorList>
    </citation>
    <scope>NUCLEOTIDE SEQUENCE</scope>
    <source>
        <strain evidence="2">ATCC 64411</strain>
    </source>
</reference>
<dbReference type="EMBL" id="GL876974">
    <property type="protein sequence ID" value="KLU90231.1"/>
    <property type="molecule type" value="Genomic_DNA"/>
</dbReference>
<feature type="compositionally biased region" description="Basic and acidic residues" evidence="1">
    <location>
        <begin position="76"/>
        <end position="85"/>
    </location>
</feature>
<sequence>MVVQARRSAGDRRTAHRKDETISDAKILRAVREVLDRLDIRLAAASEQPSLSRRSNGSGRPRASSTAAPSRCPPRPRREQRDRSGSRHSQRPSGHHRSVQSGKATERDPASHRSPERNHAAPSEPPQPIPQTRPLAADYERSVLELRRSFGLLDSQSDLGRPSSPANGEVAASPRRQSVLEVPPSTGLQGDLEPVSVYSPCMTRSDGGGLPMDRCGRAKSPTPAPAAVATTETAVTAPEPIFSGLDRTKPVVVPTPEAGILPQELGTTAPEPAAPTHEPAGVHDPAAVRVRRPRPRSRDQSSRSSRRRHCASRKKLGRSYVTGSNRATHTAEVVPECLDAVVLLVENCRQSVALRMSATRFFLRGMWASRSA</sequence>
<protein>
    <submittedName>
        <fullName evidence="2 3">Uncharacterized protein</fullName>
    </submittedName>
</protein>
<accession>A0A0C4E9B5</accession>
<reference evidence="2" key="3">
    <citation type="submission" date="2011-03" db="EMBL/GenBank/DDBJ databases">
        <title>Annotation of Magnaporthe poae ATCC 64411.</title>
        <authorList>
            <person name="Ma L.-J."/>
            <person name="Dead R."/>
            <person name="Young S.K."/>
            <person name="Zeng Q."/>
            <person name="Gargeya S."/>
            <person name="Fitzgerald M."/>
            <person name="Haas B."/>
            <person name="Abouelleil A."/>
            <person name="Alvarado L."/>
            <person name="Arachchi H.M."/>
            <person name="Berlin A."/>
            <person name="Brown A."/>
            <person name="Chapman S.B."/>
            <person name="Chen Z."/>
            <person name="Dunbar C."/>
            <person name="Freedman E."/>
            <person name="Gearin G."/>
            <person name="Gellesch M."/>
            <person name="Goldberg J."/>
            <person name="Griggs A."/>
            <person name="Gujja S."/>
            <person name="Heiman D."/>
            <person name="Howarth C."/>
            <person name="Larson L."/>
            <person name="Lui A."/>
            <person name="MacDonald P.J.P."/>
            <person name="Mehta T."/>
            <person name="Montmayeur A."/>
            <person name="Murphy C."/>
            <person name="Neiman D."/>
            <person name="Pearson M."/>
            <person name="Priest M."/>
            <person name="Roberts A."/>
            <person name="Saif S."/>
            <person name="Shea T."/>
            <person name="Shenoy N."/>
            <person name="Sisk P."/>
            <person name="Stolte C."/>
            <person name="Sykes S."/>
            <person name="Yandava C."/>
            <person name="Wortman J."/>
            <person name="Nusbaum C."/>
            <person name="Birren B."/>
        </authorList>
    </citation>
    <scope>NUCLEOTIDE SEQUENCE</scope>
    <source>
        <strain evidence="2">ATCC 64411</strain>
    </source>
</reference>
<reference evidence="3" key="4">
    <citation type="journal article" date="2015" name="G3 (Bethesda)">
        <title>Genome sequences of three phytopathogenic species of the Magnaporthaceae family of fungi.</title>
        <authorList>
            <person name="Okagaki L.H."/>
            <person name="Nunes C.C."/>
            <person name="Sailsbery J."/>
            <person name="Clay B."/>
            <person name="Brown D."/>
            <person name="John T."/>
            <person name="Oh Y."/>
            <person name="Young N."/>
            <person name="Fitzgerald M."/>
            <person name="Haas B.J."/>
            <person name="Zeng Q."/>
            <person name="Young S."/>
            <person name="Adiconis X."/>
            <person name="Fan L."/>
            <person name="Levin J.Z."/>
            <person name="Mitchell T.K."/>
            <person name="Okubara P.A."/>
            <person name="Farman M.L."/>
            <person name="Kohn L.M."/>
            <person name="Birren B."/>
            <person name="Ma L.-J."/>
            <person name="Dean R.A."/>
        </authorList>
    </citation>
    <scope>NUCLEOTIDE SEQUENCE</scope>
    <source>
        <strain evidence="3">ATCC 64411 / 73-15</strain>
    </source>
</reference>
<feature type="region of interest" description="Disordered" evidence="1">
    <location>
        <begin position="1"/>
        <end position="24"/>
    </location>
</feature>
<keyword evidence="4" id="KW-1185">Reference proteome</keyword>
<dbReference type="EnsemblFungi" id="MAPG_09195T0">
    <property type="protein sequence ID" value="MAPG_09195T0"/>
    <property type="gene ID" value="MAPG_09195"/>
</dbReference>
<dbReference type="eggNOG" id="ENOG502RNDB">
    <property type="taxonomic scope" value="Eukaryota"/>
</dbReference>
<evidence type="ECO:0000313" key="4">
    <source>
        <dbReference type="Proteomes" id="UP000011715"/>
    </source>
</evidence>
<dbReference type="OrthoDB" id="5227443at2759"/>
<dbReference type="Proteomes" id="UP000011715">
    <property type="component" value="Unassembled WGS sequence"/>
</dbReference>
<feature type="region of interest" description="Disordered" evidence="1">
    <location>
        <begin position="262"/>
        <end position="323"/>
    </location>
</feature>
<dbReference type="AlphaFoldDB" id="A0A0C4E9B5"/>